<gene>
    <name evidence="2" type="ORF">C8F04DRAFT_1249494</name>
</gene>
<feature type="transmembrane region" description="Helical" evidence="1">
    <location>
        <begin position="255"/>
        <end position="277"/>
    </location>
</feature>
<organism evidence="2 3">
    <name type="scientific">Mycena alexandri</name>
    <dbReference type="NCBI Taxonomy" id="1745969"/>
    <lineage>
        <taxon>Eukaryota</taxon>
        <taxon>Fungi</taxon>
        <taxon>Dikarya</taxon>
        <taxon>Basidiomycota</taxon>
        <taxon>Agaricomycotina</taxon>
        <taxon>Agaricomycetes</taxon>
        <taxon>Agaricomycetidae</taxon>
        <taxon>Agaricales</taxon>
        <taxon>Marasmiineae</taxon>
        <taxon>Mycenaceae</taxon>
        <taxon>Mycena</taxon>
    </lineage>
</organism>
<evidence type="ECO:0000313" key="3">
    <source>
        <dbReference type="Proteomes" id="UP001218188"/>
    </source>
</evidence>
<dbReference type="EMBL" id="JARJCM010000005">
    <property type="protein sequence ID" value="KAJ7045050.1"/>
    <property type="molecule type" value="Genomic_DNA"/>
</dbReference>
<keyword evidence="1" id="KW-0472">Membrane</keyword>
<feature type="transmembrane region" description="Helical" evidence="1">
    <location>
        <begin position="182"/>
        <end position="202"/>
    </location>
</feature>
<protein>
    <submittedName>
        <fullName evidence="2">Uncharacterized protein</fullName>
    </submittedName>
</protein>
<feature type="transmembrane region" description="Helical" evidence="1">
    <location>
        <begin position="142"/>
        <end position="162"/>
    </location>
</feature>
<sequence length="301" mass="32321">MADSTIPASTISQFWEIAAAESNEAMTEMLFYGILLVLVAFALTLLVRRQAAGGPTLLIATSLMFLLATVQFIARILASQKAFEVLYLAVQGQFASNSALARNAAAQNLALNFVEDVLLVTNNIVTDGVLIYRCFLIWGRSYYAIAAPAILLFVSSILSYLAAYEGDYPSASGPTVDLRIGFALSVLTNIVLVGLTAGRIWFSRRKAQVAGMHAEVLQRYNSATAMVLESGGILCAWVVAYVIMRSISPPTVWRVFRGGMAQILNIVPTLIVVRVGLGHSMSGSDSTLKGSMKGEKIVNAA</sequence>
<feature type="transmembrane region" description="Helical" evidence="1">
    <location>
        <begin position="223"/>
        <end position="243"/>
    </location>
</feature>
<keyword evidence="1" id="KW-0812">Transmembrane</keyword>
<dbReference type="AlphaFoldDB" id="A0AAD6XE71"/>
<accession>A0AAD6XE71</accession>
<evidence type="ECO:0000256" key="1">
    <source>
        <dbReference type="SAM" id="Phobius"/>
    </source>
</evidence>
<name>A0AAD6XE71_9AGAR</name>
<proteinExistence type="predicted"/>
<keyword evidence="1" id="KW-1133">Transmembrane helix</keyword>
<keyword evidence="3" id="KW-1185">Reference proteome</keyword>
<dbReference type="Proteomes" id="UP001218188">
    <property type="component" value="Unassembled WGS sequence"/>
</dbReference>
<feature type="transmembrane region" description="Helical" evidence="1">
    <location>
        <begin position="56"/>
        <end position="78"/>
    </location>
</feature>
<reference evidence="2" key="1">
    <citation type="submission" date="2023-03" db="EMBL/GenBank/DDBJ databases">
        <title>Massive genome expansion in bonnet fungi (Mycena s.s.) driven by repeated elements and novel gene families across ecological guilds.</title>
        <authorList>
            <consortium name="Lawrence Berkeley National Laboratory"/>
            <person name="Harder C.B."/>
            <person name="Miyauchi S."/>
            <person name="Viragh M."/>
            <person name="Kuo A."/>
            <person name="Thoen E."/>
            <person name="Andreopoulos B."/>
            <person name="Lu D."/>
            <person name="Skrede I."/>
            <person name="Drula E."/>
            <person name="Henrissat B."/>
            <person name="Morin E."/>
            <person name="Kohler A."/>
            <person name="Barry K."/>
            <person name="LaButti K."/>
            <person name="Morin E."/>
            <person name="Salamov A."/>
            <person name="Lipzen A."/>
            <person name="Mereny Z."/>
            <person name="Hegedus B."/>
            <person name="Baldrian P."/>
            <person name="Stursova M."/>
            <person name="Weitz H."/>
            <person name="Taylor A."/>
            <person name="Grigoriev I.V."/>
            <person name="Nagy L.G."/>
            <person name="Martin F."/>
            <person name="Kauserud H."/>
        </authorList>
    </citation>
    <scope>NUCLEOTIDE SEQUENCE</scope>
    <source>
        <strain evidence="2">CBHHK200</strain>
    </source>
</reference>
<evidence type="ECO:0000313" key="2">
    <source>
        <dbReference type="EMBL" id="KAJ7045050.1"/>
    </source>
</evidence>
<comment type="caution">
    <text evidence="2">The sequence shown here is derived from an EMBL/GenBank/DDBJ whole genome shotgun (WGS) entry which is preliminary data.</text>
</comment>
<feature type="transmembrane region" description="Helical" evidence="1">
    <location>
        <begin position="29"/>
        <end position="47"/>
    </location>
</feature>